<dbReference type="GO" id="GO:0030170">
    <property type="term" value="F:pyridoxal phosphate binding"/>
    <property type="evidence" value="ECO:0007669"/>
    <property type="project" value="TreeGrafter"/>
</dbReference>
<dbReference type="AlphaFoldDB" id="A0A831LQE5"/>
<evidence type="ECO:0000313" key="5">
    <source>
        <dbReference type="EMBL" id="HDR50747.1"/>
    </source>
</evidence>
<evidence type="ECO:0000256" key="1">
    <source>
        <dbReference type="ARBA" id="ARBA00037999"/>
    </source>
</evidence>
<protein>
    <submittedName>
        <fullName evidence="5">DegT/DnrJ/EryC1/StrS aminotransferase family protein</fullName>
    </submittedName>
</protein>
<gene>
    <name evidence="5" type="ORF">ENN90_03875</name>
</gene>
<evidence type="ECO:0000256" key="4">
    <source>
        <dbReference type="RuleBase" id="RU004508"/>
    </source>
</evidence>
<dbReference type="InterPro" id="IPR000653">
    <property type="entry name" value="DegT/StrS_aminotransferase"/>
</dbReference>
<dbReference type="Gene3D" id="3.40.640.10">
    <property type="entry name" value="Type I PLP-dependent aspartate aminotransferase-like (Major domain)"/>
    <property type="match status" value="1"/>
</dbReference>
<dbReference type="InterPro" id="IPR015424">
    <property type="entry name" value="PyrdxlP-dep_Trfase"/>
</dbReference>
<dbReference type="InterPro" id="IPR015421">
    <property type="entry name" value="PyrdxlP-dep_Trfase_major"/>
</dbReference>
<dbReference type="InterPro" id="IPR015422">
    <property type="entry name" value="PyrdxlP-dep_Trfase_small"/>
</dbReference>
<dbReference type="SUPFAM" id="SSF53383">
    <property type="entry name" value="PLP-dependent transferases"/>
    <property type="match status" value="1"/>
</dbReference>
<keyword evidence="3 4" id="KW-0663">Pyridoxal phosphate</keyword>
<dbReference type="Gene3D" id="3.90.1150.10">
    <property type="entry name" value="Aspartate Aminotransferase, domain 1"/>
    <property type="match status" value="1"/>
</dbReference>
<sequence>MINKSNPKLAINGGKPVSEDPILIHKPYLDEEDFAAVDRAMRSTFVSGNGPECREFEKKLAEYLGVKHVLFTNSCTTAIDLAFRVKGFAPGSEVIVPNFTYTSTALGPILNQLKVVLCDVYADNGNIDVSKIEERITKKTVAIAPVDYAGNPADMDSILEIARKYHLYVVHDTAQSIGSLYRGRKTGSLAHVSTFSFHGTKNITTGEGGALVTNDDEIADRAMLMREKGTDKQSFLVDNRDRGFYQYVDVGSSYVQSNVLGALGLSQLAKIDRMNARREEIAAYYLENLKEIPNIRSLRITVDSKTNWHIFGILVPPENRYWIMDAIRAEGVHVNVHYTPLHRNKFYQHLGSDDELPDSMKFFGGLLRLPIYPSLTDEEMTKVMEAVRKVVG</sequence>
<evidence type="ECO:0000256" key="3">
    <source>
        <dbReference type="PIRSR" id="PIRSR000390-2"/>
    </source>
</evidence>
<comment type="similarity">
    <text evidence="1 4">Belongs to the DegT/DnrJ/EryC1 family.</text>
</comment>
<dbReference type="EMBL" id="DSDK01000217">
    <property type="protein sequence ID" value="HDR50747.1"/>
    <property type="molecule type" value="Genomic_DNA"/>
</dbReference>
<dbReference type="PANTHER" id="PTHR30244:SF34">
    <property type="entry name" value="DTDP-4-AMINO-4,6-DIDEOXYGALACTOSE TRANSAMINASE"/>
    <property type="match status" value="1"/>
</dbReference>
<keyword evidence="5" id="KW-0808">Transferase</keyword>
<feature type="modified residue" description="N6-(pyridoxal phosphate)lysine" evidence="3">
    <location>
        <position position="201"/>
    </location>
</feature>
<feature type="active site" description="Proton acceptor" evidence="2">
    <location>
        <position position="201"/>
    </location>
</feature>
<dbReference type="GO" id="GO:0008483">
    <property type="term" value="F:transaminase activity"/>
    <property type="evidence" value="ECO:0007669"/>
    <property type="project" value="UniProtKB-KW"/>
</dbReference>
<evidence type="ECO:0000256" key="2">
    <source>
        <dbReference type="PIRSR" id="PIRSR000390-1"/>
    </source>
</evidence>
<accession>A0A831LQE5</accession>
<dbReference type="Proteomes" id="UP000886047">
    <property type="component" value="Unassembled WGS sequence"/>
</dbReference>
<dbReference type="GO" id="GO:0000271">
    <property type="term" value="P:polysaccharide biosynthetic process"/>
    <property type="evidence" value="ECO:0007669"/>
    <property type="project" value="TreeGrafter"/>
</dbReference>
<dbReference type="PANTHER" id="PTHR30244">
    <property type="entry name" value="TRANSAMINASE"/>
    <property type="match status" value="1"/>
</dbReference>
<reference evidence="5" key="1">
    <citation type="journal article" date="2020" name="mSystems">
        <title>Genome- and Community-Level Interaction Insights into Carbon Utilization and Element Cycling Functions of Hydrothermarchaeota in Hydrothermal Sediment.</title>
        <authorList>
            <person name="Zhou Z."/>
            <person name="Liu Y."/>
            <person name="Xu W."/>
            <person name="Pan J."/>
            <person name="Luo Z.H."/>
            <person name="Li M."/>
        </authorList>
    </citation>
    <scope>NUCLEOTIDE SEQUENCE [LARGE SCALE GENOMIC DNA]</scope>
    <source>
        <strain evidence="5">SpSt-1217</strain>
    </source>
</reference>
<organism evidence="5">
    <name type="scientific">Mariniphaga anaerophila</name>
    <dbReference type="NCBI Taxonomy" id="1484053"/>
    <lineage>
        <taxon>Bacteria</taxon>
        <taxon>Pseudomonadati</taxon>
        <taxon>Bacteroidota</taxon>
        <taxon>Bacteroidia</taxon>
        <taxon>Marinilabiliales</taxon>
        <taxon>Prolixibacteraceae</taxon>
        <taxon>Mariniphaga</taxon>
    </lineage>
</organism>
<dbReference type="CDD" id="cd00616">
    <property type="entry name" value="AHBA_syn"/>
    <property type="match status" value="1"/>
</dbReference>
<comment type="caution">
    <text evidence="5">The sequence shown here is derived from an EMBL/GenBank/DDBJ whole genome shotgun (WGS) entry which is preliminary data.</text>
</comment>
<keyword evidence="5" id="KW-0032">Aminotransferase</keyword>
<proteinExistence type="inferred from homology"/>
<dbReference type="Pfam" id="PF01041">
    <property type="entry name" value="DegT_DnrJ_EryC1"/>
    <property type="match status" value="1"/>
</dbReference>
<dbReference type="PIRSF" id="PIRSF000390">
    <property type="entry name" value="PLP_StrS"/>
    <property type="match status" value="1"/>
</dbReference>
<name>A0A831LQE5_9BACT</name>